<proteinExistence type="predicted"/>
<evidence type="ECO:0000313" key="2">
    <source>
        <dbReference type="EMBL" id="KAK4878138.1"/>
    </source>
</evidence>
<evidence type="ECO:0000313" key="3">
    <source>
        <dbReference type="Proteomes" id="UP001353858"/>
    </source>
</evidence>
<keyword evidence="1" id="KW-0175">Coiled coil</keyword>
<protein>
    <submittedName>
        <fullName evidence="2">Uncharacterized protein</fullName>
    </submittedName>
</protein>
<name>A0AAN7P845_9COLE</name>
<reference evidence="3" key="1">
    <citation type="submission" date="2023-01" db="EMBL/GenBank/DDBJ databases">
        <title>Key to firefly adult light organ development and bioluminescence: homeobox transcription factors regulate luciferase expression and transportation to peroxisome.</title>
        <authorList>
            <person name="Fu X."/>
        </authorList>
    </citation>
    <scope>NUCLEOTIDE SEQUENCE [LARGE SCALE GENOMIC DNA]</scope>
</reference>
<accession>A0AAN7P845</accession>
<gene>
    <name evidence="2" type="ORF">RN001_010644</name>
</gene>
<dbReference type="Proteomes" id="UP001353858">
    <property type="component" value="Unassembled WGS sequence"/>
</dbReference>
<organism evidence="2 3">
    <name type="scientific">Aquatica leii</name>
    <dbReference type="NCBI Taxonomy" id="1421715"/>
    <lineage>
        <taxon>Eukaryota</taxon>
        <taxon>Metazoa</taxon>
        <taxon>Ecdysozoa</taxon>
        <taxon>Arthropoda</taxon>
        <taxon>Hexapoda</taxon>
        <taxon>Insecta</taxon>
        <taxon>Pterygota</taxon>
        <taxon>Neoptera</taxon>
        <taxon>Endopterygota</taxon>
        <taxon>Coleoptera</taxon>
        <taxon>Polyphaga</taxon>
        <taxon>Elateriformia</taxon>
        <taxon>Elateroidea</taxon>
        <taxon>Lampyridae</taxon>
        <taxon>Luciolinae</taxon>
        <taxon>Aquatica</taxon>
    </lineage>
</organism>
<comment type="caution">
    <text evidence="2">The sequence shown here is derived from an EMBL/GenBank/DDBJ whole genome shotgun (WGS) entry which is preliminary data.</text>
</comment>
<evidence type="ECO:0000256" key="1">
    <source>
        <dbReference type="SAM" id="Coils"/>
    </source>
</evidence>
<dbReference type="EMBL" id="JARPUR010000004">
    <property type="protein sequence ID" value="KAK4878138.1"/>
    <property type="molecule type" value="Genomic_DNA"/>
</dbReference>
<dbReference type="AlphaFoldDB" id="A0AAN7P845"/>
<keyword evidence="3" id="KW-1185">Reference proteome</keyword>
<feature type="coiled-coil region" evidence="1">
    <location>
        <begin position="236"/>
        <end position="263"/>
    </location>
</feature>
<sequence>MDTPEELKKWFVKMGYRGKLPTDLTPVCNASTVCLWKEVMNKVKPRDEITRIRNNIIINYFNKSSTSEIKQHRKYIYLLKSKSKDLENQLCNIKDMLQTSISLTPIESDNEDEAKDLLKQCTGKLEEIVQNEQEKTNSFSKSKDFTEFLDFSFEGILSSSPISEKRCSKDALCNTLTNSEKVVKPMIENLLDGYSRQSIWNSLYIINEMEKNSNYETEATSLAVLYGKHAEFEIKTMRLNLNVKKLKKQVQFLQEQIFREVAEKYPTYSVDLQEAIKLEQREVNICAQARYLREKINLMQEDDNTTDVSRIETKVQQLDEEIISVLESLRWNCDFFELLHKDSIQKSRSNCLQLKKLKLFVENLDWIEPLMHNVTLEEINTFVQFPLQYKQLSLQNYIVDEELDTNTLLFLITVLTSPWSPLEVLLINLMKAKEKLAVLKSLKMVHNKTKECKLNYFGEPQCQESYVYYALDKMKSMMHASKDTDLRLKMAGKTIKLWMEMPIKGFISPKRFVRDSNYHHYEQIYEKYYELLS</sequence>